<dbReference type="AlphaFoldDB" id="A0A7J7RMW2"/>
<gene>
    <name evidence="1" type="ORF">mMyoMyo1_010246</name>
</gene>
<name>A0A7J7RMW2_MYOMY</name>
<keyword evidence="2" id="KW-1185">Reference proteome</keyword>
<sequence length="129" mass="14994">MDYYHFEVVFPYHSSEFALHWVQTILGFGSRQHHPLIQRHFCRRNTKVQKLHIVQKVLVSATAAKLLFVLETSSDAVAGSGHRCSFIWEEEEADLMYYKWGVITLKRGPQKRTHTLTAGDSWSFHSFQG</sequence>
<dbReference type="Proteomes" id="UP000527355">
    <property type="component" value="Unassembled WGS sequence"/>
</dbReference>
<evidence type="ECO:0000313" key="2">
    <source>
        <dbReference type="Proteomes" id="UP000527355"/>
    </source>
</evidence>
<proteinExistence type="predicted"/>
<comment type="caution">
    <text evidence="1">The sequence shown here is derived from an EMBL/GenBank/DDBJ whole genome shotgun (WGS) entry which is preliminary data.</text>
</comment>
<evidence type="ECO:0000313" key="1">
    <source>
        <dbReference type="EMBL" id="KAF6277377.1"/>
    </source>
</evidence>
<dbReference type="EMBL" id="JABWUV010000024">
    <property type="protein sequence ID" value="KAF6277377.1"/>
    <property type="molecule type" value="Genomic_DNA"/>
</dbReference>
<accession>A0A7J7RMW2</accession>
<reference evidence="1 2" key="1">
    <citation type="journal article" date="2020" name="Nature">
        <title>Six reference-quality genomes reveal evolution of bat adaptations.</title>
        <authorList>
            <person name="Jebb D."/>
            <person name="Huang Z."/>
            <person name="Pippel M."/>
            <person name="Hughes G.M."/>
            <person name="Lavrichenko K."/>
            <person name="Devanna P."/>
            <person name="Winkler S."/>
            <person name="Jermiin L.S."/>
            <person name="Skirmuntt E.C."/>
            <person name="Katzourakis A."/>
            <person name="Burkitt-Gray L."/>
            <person name="Ray D.A."/>
            <person name="Sullivan K.A.M."/>
            <person name="Roscito J.G."/>
            <person name="Kirilenko B.M."/>
            <person name="Davalos L.M."/>
            <person name="Corthals A.P."/>
            <person name="Power M.L."/>
            <person name="Jones G."/>
            <person name="Ransome R.D."/>
            <person name="Dechmann D.K.N."/>
            <person name="Locatelli A.G."/>
            <person name="Puechmaille S.J."/>
            <person name="Fedrigo O."/>
            <person name="Jarvis E.D."/>
            <person name="Hiller M."/>
            <person name="Vernes S.C."/>
            <person name="Myers E.W."/>
            <person name="Teeling E.C."/>
        </authorList>
    </citation>
    <scope>NUCLEOTIDE SEQUENCE [LARGE SCALE GENOMIC DNA]</scope>
    <source>
        <strain evidence="1">MMyoMyo1</strain>
        <tissue evidence="1">Flight muscle</tissue>
    </source>
</reference>
<protein>
    <submittedName>
        <fullName evidence="1">Uncharacterized protein</fullName>
    </submittedName>
</protein>
<organism evidence="1 2">
    <name type="scientific">Myotis myotis</name>
    <name type="common">Greater mouse-eared bat</name>
    <name type="synonym">Vespertilio myotis</name>
    <dbReference type="NCBI Taxonomy" id="51298"/>
    <lineage>
        <taxon>Eukaryota</taxon>
        <taxon>Metazoa</taxon>
        <taxon>Chordata</taxon>
        <taxon>Craniata</taxon>
        <taxon>Vertebrata</taxon>
        <taxon>Euteleostomi</taxon>
        <taxon>Mammalia</taxon>
        <taxon>Eutheria</taxon>
        <taxon>Laurasiatheria</taxon>
        <taxon>Chiroptera</taxon>
        <taxon>Yangochiroptera</taxon>
        <taxon>Vespertilionidae</taxon>
        <taxon>Myotis</taxon>
    </lineage>
</organism>